<dbReference type="STRING" id="633697.EubceDRAFT1_0955"/>
<proteinExistence type="predicted"/>
<name>I5ASK8_EUBC6</name>
<evidence type="ECO:0000313" key="6">
    <source>
        <dbReference type="EMBL" id="EIM56781.1"/>
    </source>
</evidence>
<protein>
    <submittedName>
        <fullName evidence="6">Formate hydrogenlyase subunit 4</fullName>
    </submittedName>
</protein>
<dbReference type="AlphaFoldDB" id="I5ASK8"/>
<keyword evidence="2 5" id="KW-0812">Transmembrane</keyword>
<sequence length="288" mass="32247">MLKSVIAVIAYVLLAPLIGGLLAGWERKISARMQRRVGPPLLQPFYDVQKLFHKQTIAVDKAQGMFLISYFVLMIFTGAMIFAGMDILMTFFVLSTASTFLYFAAVVTSSPYSTLGGSRELIQMMTYEPAVLLTCVGFYLAADSFNVSKIISQKMSMILYLPGIFFAFVFILTIKMRKSPFDLSASHHPHQELVKGITTEMGAKNLALFEISEWYENVFLLSVVALFVINRNPLSWVVAVLVALFVWFLEILIDNSSARVKWPVMLTTTWVVTLLAAGVNLLVLMLIK</sequence>
<feature type="transmembrane region" description="Helical" evidence="5">
    <location>
        <begin position="64"/>
        <end position="85"/>
    </location>
</feature>
<evidence type="ECO:0000256" key="5">
    <source>
        <dbReference type="SAM" id="Phobius"/>
    </source>
</evidence>
<evidence type="ECO:0000313" key="7">
    <source>
        <dbReference type="Proteomes" id="UP000005753"/>
    </source>
</evidence>
<keyword evidence="7" id="KW-1185">Reference proteome</keyword>
<gene>
    <name evidence="6" type="ORF">EubceDRAFT1_0955</name>
</gene>
<comment type="subcellular location">
    <subcellularLocation>
        <location evidence="1">Membrane</location>
        <topology evidence="1">Multi-pass membrane protein</topology>
    </subcellularLocation>
</comment>
<evidence type="ECO:0000256" key="2">
    <source>
        <dbReference type="ARBA" id="ARBA00022692"/>
    </source>
</evidence>
<feature type="transmembrane region" description="Helical" evidence="5">
    <location>
        <begin position="91"/>
        <end position="112"/>
    </location>
</feature>
<feature type="transmembrane region" description="Helical" evidence="5">
    <location>
        <begin position="6"/>
        <end position="25"/>
    </location>
</feature>
<evidence type="ECO:0000256" key="1">
    <source>
        <dbReference type="ARBA" id="ARBA00004141"/>
    </source>
</evidence>
<evidence type="ECO:0000256" key="4">
    <source>
        <dbReference type="ARBA" id="ARBA00023136"/>
    </source>
</evidence>
<feature type="transmembrane region" description="Helical" evidence="5">
    <location>
        <begin position="124"/>
        <end position="142"/>
    </location>
</feature>
<dbReference type="EMBL" id="CM001487">
    <property type="protein sequence ID" value="EIM56781.1"/>
    <property type="molecule type" value="Genomic_DNA"/>
</dbReference>
<feature type="transmembrane region" description="Helical" evidence="5">
    <location>
        <begin position="265"/>
        <end position="287"/>
    </location>
</feature>
<dbReference type="GO" id="GO:0016829">
    <property type="term" value="F:lyase activity"/>
    <property type="evidence" value="ECO:0007669"/>
    <property type="project" value="UniProtKB-KW"/>
</dbReference>
<dbReference type="HOGENOM" id="CLU_015134_0_2_9"/>
<accession>I5ASK8</accession>
<dbReference type="InterPro" id="IPR001694">
    <property type="entry name" value="NADH_UbQ_OxRdtase_su1/FPO"/>
</dbReference>
<dbReference type="Proteomes" id="UP000005753">
    <property type="component" value="Chromosome"/>
</dbReference>
<keyword evidence="4 5" id="KW-0472">Membrane</keyword>
<feature type="transmembrane region" description="Helical" evidence="5">
    <location>
        <begin position="157"/>
        <end position="174"/>
    </location>
</feature>
<dbReference type="PANTHER" id="PTHR43359:SF1">
    <property type="entry name" value="FORMATE HYDROGENLYASE SUBUNIT 4-RELATED"/>
    <property type="match status" value="1"/>
</dbReference>
<dbReference type="InterPro" id="IPR052561">
    <property type="entry name" value="ComplexI_Subunit1"/>
</dbReference>
<reference evidence="6" key="1">
    <citation type="submission" date="2010-08" db="EMBL/GenBank/DDBJ databases">
        <authorList>
            <consortium name="US DOE Joint Genome Institute (JGI-PGF)"/>
            <person name="Lucas S."/>
            <person name="Copeland A."/>
            <person name="Lapidus A."/>
            <person name="Cheng J.-F."/>
            <person name="Bruce D."/>
            <person name="Goodwin L."/>
            <person name="Pitluck S."/>
            <person name="Land M.L."/>
            <person name="Hauser L."/>
            <person name="Chang Y.-J."/>
            <person name="Anderson I.J."/>
            <person name="Johnson E."/>
            <person name="Mulhopadhyay B."/>
            <person name="Kyrpides N."/>
            <person name="Woyke T.J."/>
        </authorList>
    </citation>
    <scope>NUCLEOTIDE SEQUENCE [LARGE SCALE GENOMIC DNA]</scope>
    <source>
        <strain evidence="6">6</strain>
    </source>
</reference>
<dbReference type="GO" id="GO:0005886">
    <property type="term" value="C:plasma membrane"/>
    <property type="evidence" value="ECO:0007669"/>
    <property type="project" value="TreeGrafter"/>
</dbReference>
<dbReference type="Pfam" id="PF00146">
    <property type="entry name" value="NADHdh"/>
    <property type="match status" value="1"/>
</dbReference>
<evidence type="ECO:0000256" key="3">
    <source>
        <dbReference type="ARBA" id="ARBA00022989"/>
    </source>
</evidence>
<reference evidence="6" key="2">
    <citation type="submission" date="2012-02" db="EMBL/GenBank/DDBJ databases">
        <title>Improved High-Quality Draft sequence of Eubacterium cellulosolvens 6.</title>
        <authorList>
            <consortium name="US DOE Joint Genome Institute"/>
            <person name="Lucas S."/>
            <person name="Han J."/>
            <person name="Lapidus A."/>
            <person name="Cheng J.-F."/>
            <person name="Goodwin L."/>
            <person name="Pitluck S."/>
            <person name="Peters L."/>
            <person name="Mikhailova N."/>
            <person name="Gu W."/>
            <person name="Detter J.C."/>
            <person name="Han C."/>
            <person name="Tapia R."/>
            <person name="Land M."/>
            <person name="Hauser L."/>
            <person name="Kyrpides N."/>
            <person name="Ivanova N."/>
            <person name="Pagani I."/>
            <person name="Johnson E."/>
            <person name="Mukhopadhyay B."/>
            <person name="Anderson I."/>
            <person name="Woyke T."/>
        </authorList>
    </citation>
    <scope>NUCLEOTIDE SEQUENCE [LARGE SCALE GENOMIC DNA]</scope>
    <source>
        <strain evidence="6">6</strain>
    </source>
</reference>
<dbReference type="PANTHER" id="PTHR43359">
    <property type="entry name" value="FORMATE HYDROGENLYASE SUBUNIT 4"/>
    <property type="match status" value="1"/>
</dbReference>
<dbReference type="eggNOG" id="COG0650">
    <property type="taxonomic scope" value="Bacteria"/>
</dbReference>
<feature type="transmembrane region" description="Helical" evidence="5">
    <location>
        <begin position="236"/>
        <end position="253"/>
    </location>
</feature>
<organism evidence="6 7">
    <name type="scientific">Eubacterium cellulosolvens (strain ATCC 43171 / JCM 9499 / 6)</name>
    <name type="common">Cillobacterium cellulosolvens</name>
    <dbReference type="NCBI Taxonomy" id="633697"/>
    <lineage>
        <taxon>Bacteria</taxon>
        <taxon>Bacillati</taxon>
        <taxon>Bacillota</taxon>
        <taxon>Clostridia</taxon>
        <taxon>Eubacteriales</taxon>
        <taxon>Eubacteriaceae</taxon>
        <taxon>Eubacterium</taxon>
    </lineage>
</organism>
<keyword evidence="6" id="KW-0456">Lyase</keyword>
<keyword evidence="3 5" id="KW-1133">Transmembrane helix</keyword>
<dbReference type="OrthoDB" id="9778499at2"/>